<dbReference type="Proteomes" id="UP000078546">
    <property type="component" value="Unassembled WGS sequence"/>
</dbReference>
<dbReference type="SUPFAM" id="SSF48452">
    <property type="entry name" value="TPR-like"/>
    <property type="match status" value="1"/>
</dbReference>
<feature type="compositionally biased region" description="Low complexity" evidence="1">
    <location>
        <begin position="2172"/>
        <end position="2181"/>
    </location>
</feature>
<feature type="region of interest" description="Disordered" evidence="1">
    <location>
        <begin position="1664"/>
        <end position="1694"/>
    </location>
</feature>
<feature type="compositionally biased region" description="Basic residues" evidence="1">
    <location>
        <begin position="1157"/>
        <end position="1170"/>
    </location>
</feature>
<feature type="compositionally biased region" description="Low complexity" evidence="1">
    <location>
        <begin position="1588"/>
        <end position="1599"/>
    </location>
</feature>
<feature type="compositionally biased region" description="Basic residues" evidence="1">
    <location>
        <begin position="1000"/>
        <end position="1009"/>
    </location>
</feature>
<evidence type="ECO:0000313" key="4">
    <source>
        <dbReference type="Proteomes" id="UP000078546"/>
    </source>
</evidence>
<feature type="compositionally biased region" description="Basic and acidic residues" evidence="1">
    <location>
        <begin position="2157"/>
        <end position="2167"/>
    </location>
</feature>
<dbReference type="InterPro" id="IPR051144">
    <property type="entry name" value="Formin_homology_domain"/>
</dbReference>
<dbReference type="EMBL" id="FLQV01000418">
    <property type="protein sequence ID" value="SBS92287.1"/>
    <property type="molecule type" value="Genomic_DNA"/>
</dbReference>
<dbReference type="PANTHER" id="PTHR45733">
    <property type="entry name" value="FORMIN-J"/>
    <property type="match status" value="1"/>
</dbReference>
<evidence type="ECO:0000259" key="2">
    <source>
        <dbReference type="PROSITE" id="PS51444"/>
    </source>
</evidence>
<evidence type="ECO:0000256" key="1">
    <source>
        <dbReference type="SAM" id="MobiDB-lite"/>
    </source>
</evidence>
<dbReference type="VEuPathDB" id="PlasmoDB:PocGH01_10010700"/>
<feature type="region of interest" description="Disordered" evidence="1">
    <location>
        <begin position="1299"/>
        <end position="1326"/>
    </location>
</feature>
<feature type="region of interest" description="Disordered" evidence="1">
    <location>
        <begin position="1134"/>
        <end position="1203"/>
    </location>
</feature>
<dbReference type="SMART" id="SM00498">
    <property type="entry name" value="FH2"/>
    <property type="match status" value="1"/>
</dbReference>
<dbReference type="InterPro" id="IPR011990">
    <property type="entry name" value="TPR-like_helical_dom_sf"/>
</dbReference>
<feature type="compositionally biased region" description="Basic and acidic residues" evidence="1">
    <location>
        <begin position="827"/>
        <end position="972"/>
    </location>
</feature>
<feature type="region of interest" description="Disordered" evidence="1">
    <location>
        <begin position="1619"/>
        <end position="1643"/>
    </location>
</feature>
<feature type="region of interest" description="Disordered" evidence="1">
    <location>
        <begin position="1254"/>
        <end position="1283"/>
    </location>
</feature>
<feature type="compositionally biased region" description="Basic and acidic residues" evidence="1">
    <location>
        <begin position="1664"/>
        <end position="1686"/>
    </location>
</feature>
<name>A0A1A8WH44_PLAOA</name>
<organism evidence="3 4">
    <name type="scientific">Plasmodium ovale curtisi</name>
    <dbReference type="NCBI Taxonomy" id="864141"/>
    <lineage>
        <taxon>Eukaryota</taxon>
        <taxon>Sar</taxon>
        <taxon>Alveolata</taxon>
        <taxon>Apicomplexa</taxon>
        <taxon>Aconoidasida</taxon>
        <taxon>Haemosporida</taxon>
        <taxon>Plasmodiidae</taxon>
        <taxon>Plasmodium</taxon>
        <taxon>Plasmodium (Plasmodium)</taxon>
    </lineage>
</organism>
<feature type="compositionally biased region" description="Basic and acidic residues" evidence="1">
    <location>
        <begin position="1923"/>
        <end position="1932"/>
    </location>
</feature>
<protein>
    <submittedName>
        <fullName evidence="3">Formin 1, putative</fullName>
    </submittedName>
</protein>
<gene>
    <name evidence="3" type="ORF">POVCU1_022410</name>
</gene>
<accession>A0A1A8WH44</accession>
<dbReference type="SUPFAM" id="SSF101447">
    <property type="entry name" value="Formin homology 2 domain (FH2 domain)"/>
    <property type="match status" value="1"/>
</dbReference>
<feature type="region of interest" description="Disordered" evidence="1">
    <location>
        <begin position="821"/>
        <end position="1011"/>
    </location>
</feature>
<feature type="region of interest" description="Disordered" evidence="1">
    <location>
        <begin position="1802"/>
        <end position="1826"/>
    </location>
</feature>
<feature type="compositionally biased region" description="Basic and acidic residues" evidence="1">
    <location>
        <begin position="1802"/>
        <end position="1822"/>
    </location>
</feature>
<feature type="region of interest" description="Disordered" evidence="1">
    <location>
        <begin position="766"/>
        <end position="794"/>
    </location>
</feature>
<feature type="region of interest" description="Disordered" evidence="1">
    <location>
        <begin position="2157"/>
        <end position="2187"/>
    </location>
</feature>
<feature type="region of interest" description="Disordered" evidence="1">
    <location>
        <begin position="1903"/>
        <end position="1944"/>
    </location>
</feature>
<feature type="compositionally biased region" description="Basic and acidic residues" evidence="1">
    <location>
        <begin position="1299"/>
        <end position="1313"/>
    </location>
</feature>
<feature type="region of interest" description="Disordered" evidence="1">
    <location>
        <begin position="1577"/>
        <end position="1599"/>
    </location>
</feature>
<feature type="domain" description="FH2" evidence="2">
    <location>
        <begin position="2195"/>
        <end position="2595"/>
    </location>
</feature>
<proteinExistence type="predicted"/>
<dbReference type="InterPro" id="IPR042201">
    <property type="entry name" value="FH2_Formin_sf"/>
</dbReference>
<reference evidence="4" key="1">
    <citation type="submission" date="2016-05" db="EMBL/GenBank/DDBJ databases">
        <authorList>
            <person name="Naeem Raeece"/>
        </authorList>
    </citation>
    <scope>NUCLEOTIDE SEQUENCE [LARGE SCALE GENOMIC DNA]</scope>
</reference>
<sequence length="2629" mass="301386">MKNGMEKKKITLATINDIENDKNVDTLSMITKIDLKLNNSKNDKNGKIKKSINFEDSLRMNDEQIKVKEAIFILQNMEIFNYSISYTEIQNIRNDLRLFAINNYYDKKYSDCLIQVIHSYMIAKKYYSKYFGFYINGDMSTELILICKCYALVEKYTEGLNYLNELKFLIDNTLLYTHKKGIFNEKEDKKVNQASHDNRANRANQVNQVNKDGEINESKNFDSNYQEPVILCGMEVLSNILYIFSDLLSLYKLNEEAESYFLKYLYIIEKCFTDDSLNYSDALNDVCSYYIKIREYTKALPICEKILEIRKKYFGDYNAENPSEIIADCYCNWGLLLRLSGNSLESLHKYLIAVDMRMRIHKTRQTIEVQNILFSFAIIMHQLNNFKMSLQLYKEVYSFYKNYYGPEDMNTIIVYKLIEDLETDVMKEADKRKKGKQDSNYNTTAKVNTNDNCVLHSGDEDTYNLHNYTPNINNKLRKDGKTEQNWNYFDENIRNISIKSDVDPNLIENLMNERVLINPKNISHINLSDRKKKYISIEQNFKYNNFNYSSIDAYKHMQSNKEYEILKGSFFPVSSINRVKSLYADTWKSTLIPSTYILPFVDTKLVDTNLIKFSECKDFQNAIIYKRKILPIVNIPLIERGYVQLQNDQPIMICNEDAKILLSEWNVKEPFVDTKGKVVSKYEDLDNEFNMFIPILDENNEVILGFYNTPLLVPNPAIYHCIILGDPYYFHRYNQVNNLYSFDNLNIYKNKKRYTKQLPRRSLIQHLSKISNEDDSSDSNRERKATKESKSAIDSSITIHSLKSVEKADVKDIRMNKNNPSLSIEALNKRKANDIPKEEGPTPSEKSDAQSKKNTVEPHQGGDKEKKNAYTDEVLKDDKKEPPSDTQKEPPNDTQKELPNDTQKEPPKDEKKEPPKDEKKEPPKDEKKEPPNDTQKEPPNDTQKEHPNDTQKELPNDTQKEHPNDTKKESLKKQSFKGIFSSGKTQALFDRGNMGDNKKIQTKKVHVLKGNRNSSSTLFSKEKYAVKKANKLNTLFTRPNEKIKLIGYSNSSKIDKLERSGRKIKLKKEPILKSAIVYNIKMDLQNSTSNISHSEQCDVDNFRREIYYEEFASNCTTHSSNTSFKDEQETVASYNEYDKGKRGTSSSNKRAKDNRGHKMKAKLGRGKKAKKDGSQHGIASSSEDARGRERKDRDVQRSVDAESDNEDVIDICKILDTRLPYGSFASHDVSLSSLTGERYDQEKGSSDYITQRISGAQSNQQSVTRSGQERSIPSSRRKKNSGKFTEYYEGHIIGENWVEEREGSKKGANRSDRPNGPSHNRVRKNEIHIKDKINNIKNVNKGDIMFKFSFSQEGSKRSKNILSDSDMTEREVHEEPLANEGNLGGKIKLTNSLKQSTYISEGNFFFSNDKKEITKNARSGVKENTEEYFLSENEEFYQEVLLKEGVNNGEVVGTNDVETGNVSQVRAGFTQMGCKSAHLSTTGIGMNPSVDSKRWNDSLCSSEKICNLYNSSNNLIGSCRCSTFDQMSEESSCRESCKSEKANDVKKDNFTESLFLRSNSIEELDSNLNTHKYETNYSRKKCKKDNNGKNSSNKSNALLKGNLDDMHIGSWCNNERSEVNSDDATVSHAGEEQSVMESSSSGTRLNWGNKVNIFSRRDSKINLKNEKENVKSKDKNMDEHEDKNPVECRSPFSTSGARNDYSVYDEDDDFAPVVDVNINSNFNDVHGEKKKKDKISSLLPFNRRTRIFNFFSFFSKKKEKNVIKSKSQFIINHHVELNKNVEDAYLLNNSFSGMFREEENMSKSERHAWGRKKEERKKDEGKKKKFIPESLHGMDKPKLNLKSKILDLKKKTFIKKGILGKKSFLSKGEISLGVNDIAVEGEKNNPPLSKKPSIGDSLIHKKEEAPVKKLQSGDYANESGGGDESRGDESRGDGSGGETNFVKKIGSGNVPKKVIVKKIVPKIIPKIVVNKTSNGKDKNVVKKLNDTDASKCEVKMVKNINDKLSFDVLRKVKFCKIGFEPDDTLGTLPTVHLLNENKIVIATVPWQLDLTSFSLAKSSVEEETIKKIGLMRREFDISVEDRKKLLQNETKLLTGEGLKELGFSGSPSTSSYIPSYTPPSVNLITGIDINALKDSYKIGKKIVVEEKKESIIKKEVSKTSTPKEKGGKKGAPKFMKGPPKGIKGGPVVGNGKLTKIKQVKDEGKTKRFFWEALFEDDVPGTLFEDKKELINKIEIEKESVEKCFAKTVNKKEEGTELKIKKPKIIQLLPDSKREYNMSIALAKFNNYTFKEIRDAIMDLNPDILNIDNTEVLMQYVPTGEEFEIVKEYIYSNGDLNLVDKPEQYVAALMGVPLLKQRLESHYFALSFKENYENTLNPLENILESCEAVKNSTKLFTILFTILNVGNTLNYGDPQRGNAFGFKLTTLAKLNDIRSSTKPVKTLLQYICEIIYEKSIDTLDIIEELRCIDKVVKTDKQIIDSLLQKLKLGSTKIKNVLELAKKNPEDPLYDTLKEFYFSVEPKIEELENFYNQTFSVFKEIALYLGYKEKEIGAIQVQDFFKELWKFIQSIEFNRKTINEAAIKEQKKKEKELANQKKGAILTKKQNFTISKKKEEDAPKPKMLKKTFKIF</sequence>
<feature type="compositionally biased region" description="Basic and acidic residues" evidence="1">
    <location>
        <begin position="1183"/>
        <end position="1200"/>
    </location>
</feature>
<evidence type="ECO:0000313" key="3">
    <source>
        <dbReference type="EMBL" id="SBS92287.1"/>
    </source>
</evidence>
<dbReference type="PANTHER" id="PTHR45733:SF8">
    <property type="entry name" value="FORMIN-J"/>
    <property type="match status" value="1"/>
</dbReference>
<dbReference type="Gene3D" id="1.20.58.2220">
    <property type="entry name" value="Formin, FH2 domain"/>
    <property type="match status" value="1"/>
</dbReference>
<dbReference type="PROSITE" id="PS51444">
    <property type="entry name" value="FH2"/>
    <property type="match status" value="1"/>
</dbReference>
<feature type="compositionally biased region" description="Basic and acidic residues" evidence="1">
    <location>
        <begin position="778"/>
        <end position="791"/>
    </location>
</feature>
<dbReference type="Pfam" id="PF02181">
    <property type="entry name" value="FH2"/>
    <property type="match status" value="1"/>
</dbReference>
<dbReference type="InterPro" id="IPR015425">
    <property type="entry name" value="FH2_Formin"/>
</dbReference>
<feature type="compositionally biased region" description="Polar residues" evidence="1">
    <location>
        <begin position="1254"/>
        <end position="1274"/>
    </location>
</feature>
<dbReference type="Gene3D" id="1.25.40.10">
    <property type="entry name" value="Tetratricopeptide repeat domain"/>
    <property type="match status" value="1"/>
</dbReference>